<dbReference type="GeneID" id="57963533"/>
<evidence type="ECO:0000313" key="2">
    <source>
        <dbReference type="Proteomes" id="UP000013085"/>
    </source>
</evidence>
<comment type="caution">
    <text evidence="1">The sequence shown here is derived from an EMBL/GenBank/DDBJ whole genome shotgun (WGS) entry which is preliminary data.</text>
</comment>
<name>A0A0E2HVB7_9FIRM</name>
<accession>A0A0E2HVB7</accession>
<protein>
    <submittedName>
        <fullName evidence="1">Uncharacterized protein</fullName>
    </submittedName>
</protein>
<dbReference type="EMBL" id="AGYR01000001">
    <property type="protein sequence ID" value="ENZ20166.1"/>
    <property type="molecule type" value="Genomic_DNA"/>
</dbReference>
<gene>
    <name evidence="1" type="ORF">HMPREF1090_00095</name>
</gene>
<dbReference type="HOGENOM" id="CLU_3023969_0_0_9"/>
<proteinExistence type="predicted"/>
<dbReference type="RefSeq" id="WP_002585961.1">
    <property type="nucleotide sequence ID" value="NZ_KB850976.1"/>
</dbReference>
<dbReference type="AlphaFoldDB" id="A0A0E2HVB7"/>
<sequence>MFVENYDTIMGAVRQRSQPILDKYHEMQRQYQVLKGKIEGRNSRGAAGEFSARES</sequence>
<evidence type="ECO:0000313" key="1">
    <source>
        <dbReference type="EMBL" id="ENZ20166.1"/>
    </source>
</evidence>
<dbReference type="Proteomes" id="UP000013085">
    <property type="component" value="Unassembled WGS sequence"/>
</dbReference>
<organism evidence="1 2">
    <name type="scientific">[Clostridium] clostridioforme 90A8</name>
    <dbReference type="NCBI Taxonomy" id="999408"/>
    <lineage>
        <taxon>Bacteria</taxon>
        <taxon>Bacillati</taxon>
        <taxon>Bacillota</taxon>
        <taxon>Clostridia</taxon>
        <taxon>Lachnospirales</taxon>
        <taxon>Lachnospiraceae</taxon>
        <taxon>Enterocloster</taxon>
    </lineage>
</organism>
<reference evidence="1 2" key="1">
    <citation type="submission" date="2013-01" db="EMBL/GenBank/DDBJ databases">
        <title>The Genome Sequence of Clostridium clostridioforme 90A8.</title>
        <authorList>
            <consortium name="The Broad Institute Genome Sequencing Platform"/>
            <person name="Earl A."/>
            <person name="Ward D."/>
            <person name="Feldgarden M."/>
            <person name="Gevers D."/>
            <person name="Courvalin P."/>
            <person name="Lambert T."/>
            <person name="Walker B."/>
            <person name="Young S.K."/>
            <person name="Zeng Q."/>
            <person name="Gargeya S."/>
            <person name="Fitzgerald M."/>
            <person name="Haas B."/>
            <person name="Abouelleil A."/>
            <person name="Alvarado L."/>
            <person name="Arachchi H.M."/>
            <person name="Berlin A.M."/>
            <person name="Chapman S.B."/>
            <person name="Dewar J."/>
            <person name="Goldberg J."/>
            <person name="Griggs A."/>
            <person name="Gujja S."/>
            <person name="Hansen M."/>
            <person name="Howarth C."/>
            <person name="Imamovic A."/>
            <person name="Larimer J."/>
            <person name="McCowan C."/>
            <person name="Murphy C."/>
            <person name="Neiman D."/>
            <person name="Pearson M."/>
            <person name="Priest M."/>
            <person name="Roberts A."/>
            <person name="Saif S."/>
            <person name="Shea T."/>
            <person name="Sisk P."/>
            <person name="Sykes S."/>
            <person name="Wortman J."/>
            <person name="Nusbaum C."/>
            <person name="Birren B."/>
        </authorList>
    </citation>
    <scope>NUCLEOTIDE SEQUENCE [LARGE SCALE GENOMIC DNA]</scope>
    <source>
        <strain evidence="1 2">90A8</strain>
    </source>
</reference>
<dbReference type="PATRIC" id="fig|999408.3.peg.103"/>